<evidence type="ECO:0000313" key="1">
    <source>
        <dbReference type="EMBL" id="KAI7837552.1"/>
    </source>
</evidence>
<protein>
    <submittedName>
        <fullName evidence="1">Uncharacterized protein</fullName>
    </submittedName>
</protein>
<accession>A0AAD5DH22</accession>
<reference evidence="1" key="1">
    <citation type="submission" date="2020-11" db="EMBL/GenBank/DDBJ databases">
        <title>Chlorella ohadii genome sequencing and assembly.</title>
        <authorList>
            <person name="Murik O."/>
            <person name="Treves H."/>
            <person name="Kedem I."/>
            <person name="Shotland Y."/>
            <person name="Kaplan A."/>
        </authorList>
    </citation>
    <scope>NUCLEOTIDE SEQUENCE</scope>
    <source>
        <strain evidence="1">1</strain>
    </source>
</reference>
<dbReference type="Proteomes" id="UP001205105">
    <property type="component" value="Unassembled WGS sequence"/>
</dbReference>
<gene>
    <name evidence="1" type="ORF">COHA_008639</name>
</gene>
<proteinExistence type="predicted"/>
<keyword evidence="2" id="KW-1185">Reference proteome</keyword>
<organism evidence="1 2">
    <name type="scientific">Chlorella ohadii</name>
    <dbReference type="NCBI Taxonomy" id="2649997"/>
    <lineage>
        <taxon>Eukaryota</taxon>
        <taxon>Viridiplantae</taxon>
        <taxon>Chlorophyta</taxon>
        <taxon>core chlorophytes</taxon>
        <taxon>Trebouxiophyceae</taxon>
        <taxon>Chlorellales</taxon>
        <taxon>Chlorellaceae</taxon>
        <taxon>Chlorella clade</taxon>
        <taxon>Chlorella</taxon>
    </lineage>
</organism>
<dbReference type="PANTHER" id="PTHR35399:SF2">
    <property type="entry name" value="DUF839 DOMAIN-CONTAINING PROTEIN"/>
    <property type="match status" value="1"/>
</dbReference>
<dbReference type="AlphaFoldDB" id="A0AAD5DH22"/>
<feature type="non-terminal residue" evidence="1">
    <location>
        <position position="171"/>
    </location>
</feature>
<sequence>LPRSATRMEALLCGTPNPDTSDEKNTCATDNIANPDNLSVVDDHALLFIGEDASDQHENDYLWAYDLNTGNLTRILTSVYGAEVTSTYWYPSVNGHAYLVANVQHPYLESDEDKVSNPYSEGGAGYIGYFTLPAANIAGKQLSFQEVPVPTSEQAQSENIGAMSVEACAAE</sequence>
<evidence type="ECO:0000313" key="2">
    <source>
        <dbReference type="Proteomes" id="UP001205105"/>
    </source>
</evidence>
<dbReference type="PANTHER" id="PTHR35399">
    <property type="entry name" value="SLR8030 PROTEIN"/>
    <property type="match status" value="1"/>
</dbReference>
<dbReference type="EMBL" id="JADXDR010000149">
    <property type="protein sequence ID" value="KAI7837552.1"/>
    <property type="molecule type" value="Genomic_DNA"/>
</dbReference>
<name>A0AAD5DH22_9CHLO</name>
<comment type="caution">
    <text evidence="1">The sequence shown here is derived from an EMBL/GenBank/DDBJ whole genome shotgun (WGS) entry which is preliminary data.</text>
</comment>